<sequence length="60" mass="6704">MLHKIAVVLVIIGALNWGLVGLFDYDVVAMIFGNMSSVTRIIYDLVGLSGLYLIFSRRKM</sequence>
<accession>A0A1F8F2W3</accession>
<dbReference type="Pfam" id="PF04070">
    <property type="entry name" value="DUF378"/>
    <property type="match status" value="1"/>
</dbReference>
<evidence type="ECO:0000256" key="1">
    <source>
        <dbReference type="SAM" id="Phobius"/>
    </source>
</evidence>
<feature type="transmembrane region" description="Helical" evidence="1">
    <location>
        <begin position="38"/>
        <end position="55"/>
    </location>
</feature>
<feature type="transmembrane region" description="Helical" evidence="1">
    <location>
        <begin position="7"/>
        <end position="32"/>
    </location>
</feature>
<name>A0A1F8F2W3_9BACT</name>
<dbReference type="Proteomes" id="UP000177605">
    <property type="component" value="Unassembled WGS sequence"/>
</dbReference>
<reference evidence="2 3" key="1">
    <citation type="journal article" date="2016" name="Nat. Commun.">
        <title>Thousands of microbial genomes shed light on interconnected biogeochemical processes in an aquifer system.</title>
        <authorList>
            <person name="Anantharaman K."/>
            <person name="Brown C.T."/>
            <person name="Hug L.A."/>
            <person name="Sharon I."/>
            <person name="Castelle C.J."/>
            <person name="Probst A.J."/>
            <person name="Thomas B.C."/>
            <person name="Singh A."/>
            <person name="Wilkins M.J."/>
            <person name="Karaoz U."/>
            <person name="Brodie E.L."/>
            <person name="Williams K.H."/>
            <person name="Hubbard S.S."/>
            <person name="Banfield J.F."/>
        </authorList>
    </citation>
    <scope>NUCLEOTIDE SEQUENCE [LARGE SCALE GENOMIC DNA]</scope>
</reference>
<keyword evidence="1" id="KW-0812">Transmembrane</keyword>
<gene>
    <name evidence="2" type="ORF">A2669_01975</name>
</gene>
<dbReference type="AlphaFoldDB" id="A0A1F8F2W3"/>
<dbReference type="InterPro" id="IPR007211">
    <property type="entry name" value="DUF378"/>
</dbReference>
<organism evidence="2 3">
    <name type="scientific">Candidatus Yanofskybacteria bacterium RIFCSPHIGHO2_01_FULL_48_25b</name>
    <dbReference type="NCBI Taxonomy" id="1802672"/>
    <lineage>
        <taxon>Bacteria</taxon>
        <taxon>Candidatus Yanofskyibacteriota</taxon>
    </lineage>
</organism>
<comment type="caution">
    <text evidence="2">The sequence shown here is derived from an EMBL/GenBank/DDBJ whole genome shotgun (WGS) entry which is preliminary data.</text>
</comment>
<proteinExistence type="predicted"/>
<evidence type="ECO:0000313" key="2">
    <source>
        <dbReference type="EMBL" id="OGN07464.1"/>
    </source>
</evidence>
<keyword evidence="1" id="KW-1133">Transmembrane helix</keyword>
<evidence type="ECO:0000313" key="3">
    <source>
        <dbReference type="Proteomes" id="UP000177605"/>
    </source>
</evidence>
<protein>
    <submittedName>
        <fullName evidence="2">DUF378 domain-containing protein</fullName>
    </submittedName>
</protein>
<keyword evidence="1" id="KW-0472">Membrane</keyword>
<dbReference type="PANTHER" id="PTHR37304">
    <property type="entry name" value="MEMBRANE PROTEIN-RELATED"/>
    <property type="match status" value="1"/>
</dbReference>
<dbReference type="EMBL" id="MGJM01000001">
    <property type="protein sequence ID" value="OGN07464.1"/>
    <property type="molecule type" value="Genomic_DNA"/>
</dbReference>
<dbReference type="PANTHER" id="PTHR37304:SF1">
    <property type="entry name" value="MEMBRANE PROTEIN"/>
    <property type="match status" value="1"/>
</dbReference>